<dbReference type="SUPFAM" id="SSF47413">
    <property type="entry name" value="lambda repressor-like DNA-binding domains"/>
    <property type="match status" value="1"/>
</dbReference>
<dbReference type="Proteomes" id="UP001333818">
    <property type="component" value="Unassembled WGS sequence"/>
</dbReference>
<comment type="caution">
    <text evidence="2">The sequence shown here is derived from an EMBL/GenBank/DDBJ whole genome shotgun (WGS) entry which is preliminary data.</text>
</comment>
<organism evidence="2 3">
    <name type="scientific">Tumidithrix elongata BACA0141</name>
    <dbReference type="NCBI Taxonomy" id="2716417"/>
    <lineage>
        <taxon>Bacteria</taxon>
        <taxon>Bacillati</taxon>
        <taxon>Cyanobacteriota</taxon>
        <taxon>Cyanophyceae</taxon>
        <taxon>Pseudanabaenales</taxon>
        <taxon>Pseudanabaenaceae</taxon>
        <taxon>Tumidithrix</taxon>
        <taxon>Tumidithrix elongata</taxon>
    </lineage>
</organism>
<dbReference type="AlphaFoldDB" id="A0AAW9PTV6"/>
<protein>
    <submittedName>
        <fullName evidence="2">Helix-turn-helix transcriptional regulator</fullName>
    </submittedName>
</protein>
<feature type="domain" description="HTH cro/C1-type" evidence="1">
    <location>
        <begin position="13"/>
        <end position="66"/>
    </location>
</feature>
<proteinExistence type="predicted"/>
<dbReference type="InterPro" id="IPR010982">
    <property type="entry name" value="Lambda_DNA-bd_dom_sf"/>
</dbReference>
<dbReference type="SMART" id="SM00530">
    <property type="entry name" value="HTH_XRE"/>
    <property type="match status" value="1"/>
</dbReference>
<evidence type="ECO:0000313" key="2">
    <source>
        <dbReference type="EMBL" id="MEE3718719.1"/>
    </source>
</evidence>
<dbReference type="GO" id="GO:0003677">
    <property type="term" value="F:DNA binding"/>
    <property type="evidence" value="ECO:0007669"/>
    <property type="project" value="InterPro"/>
</dbReference>
<accession>A0AAW9PTV6</accession>
<dbReference type="Gene3D" id="1.10.260.40">
    <property type="entry name" value="lambda repressor-like DNA-binding domains"/>
    <property type="match status" value="1"/>
</dbReference>
<sequence length="89" mass="9916">MPISQTIKTSELVRELRSRLGLTHEQFAGKLGVTFVSVNRWENGKTHPSPVAQKLLEALLVQIGESIQGLHSQERQVVDLLAKPFKNEG</sequence>
<dbReference type="InterPro" id="IPR001387">
    <property type="entry name" value="Cro/C1-type_HTH"/>
</dbReference>
<dbReference type="CDD" id="cd00093">
    <property type="entry name" value="HTH_XRE"/>
    <property type="match status" value="1"/>
</dbReference>
<gene>
    <name evidence="2" type="ORF">V2H45_18410</name>
</gene>
<dbReference type="RefSeq" id="WP_330485154.1">
    <property type="nucleotide sequence ID" value="NZ_JAZBJZ010000090.1"/>
</dbReference>
<name>A0AAW9PTV6_9CYAN</name>
<evidence type="ECO:0000313" key="3">
    <source>
        <dbReference type="Proteomes" id="UP001333818"/>
    </source>
</evidence>
<evidence type="ECO:0000259" key="1">
    <source>
        <dbReference type="PROSITE" id="PS50943"/>
    </source>
</evidence>
<dbReference type="PROSITE" id="PS50943">
    <property type="entry name" value="HTH_CROC1"/>
    <property type="match status" value="1"/>
</dbReference>
<dbReference type="EMBL" id="JAZBJZ010000090">
    <property type="protein sequence ID" value="MEE3718719.1"/>
    <property type="molecule type" value="Genomic_DNA"/>
</dbReference>
<dbReference type="Pfam" id="PF01381">
    <property type="entry name" value="HTH_3"/>
    <property type="match status" value="1"/>
</dbReference>
<reference evidence="2" key="1">
    <citation type="submission" date="2024-01" db="EMBL/GenBank/DDBJ databases">
        <title>Bank of Algae and Cyanobacteria of the Azores (BACA) strain genomes.</title>
        <authorList>
            <person name="Luz R."/>
            <person name="Cordeiro R."/>
            <person name="Fonseca A."/>
            <person name="Goncalves V."/>
        </authorList>
    </citation>
    <scope>NUCLEOTIDE SEQUENCE</scope>
    <source>
        <strain evidence="2">BACA0141</strain>
    </source>
</reference>
<keyword evidence="3" id="KW-1185">Reference proteome</keyword>